<sequence length="113" mass="12369">MHRTSESDSHLPFFIPPTLLLVCTQGHLGEESSDMKKVLGDGNSTLKARLSCSRKKALPAITVVVSVCVERSDSSTAYAVPLPCSERVLIVFGRTSCFHMTAWLFLPRRTCSG</sequence>
<reference evidence="1 2" key="1">
    <citation type="journal article" date="2014" name="Agronomy (Basel)">
        <title>A Draft Genome Sequence for Ensete ventricosum, the Drought-Tolerant Tree Against Hunger.</title>
        <authorList>
            <person name="Harrison J."/>
            <person name="Moore K.A."/>
            <person name="Paszkiewicz K."/>
            <person name="Jones T."/>
            <person name="Grant M."/>
            <person name="Ambacheew D."/>
            <person name="Muzemil S."/>
            <person name="Studholme D.J."/>
        </authorList>
    </citation>
    <scope>NUCLEOTIDE SEQUENCE [LARGE SCALE GENOMIC DNA]</scope>
</reference>
<name>A0A427ACC1_ENSVE</name>
<proteinExistence type="predicted"/>
<evidence type="ECO:0000313" key="2">
    <source>
        <dbReference type="Proteomes" id="UP000287651"/>
    </source>
</evidence>
<dbReference type="EMBL" id="AMZH03002943">
    <property type="protein sequence ID" value="RRT73888.1"/>
    <property type="molecule type" value="Genomic_DNA"/>
</dbReference>
<dbReference type="Proteomes" id="UP000287651">
    <property type="component" value="Unassembled WGS sequence"/>
</dbReference>
<organism evidence="1 2">
    <name type="scientific">Ensete ventricosum</name>
    <name type="common">Abyssinian banana</name>
    <name type="synonym">Musa ensete</name>
    <dbReference type="NCBI Taxonomy" id="4639"/>
    <lineage>
        <taxon>Eukaryota</taxon>
        <taxon>Viridiplantae</taxon>
        <taxon>Streptophyta</taxon>
        <taxon>Embryophyta</taxon>
        <taxon>Tracheophyta</taxon>
        <taxon>Spermatophyta</taxon>
        <taxon>Magnoliopsida</taxon>
        <taxon>Liliopsida</taxon>
        <taxon>Zingiberales</taxon>
        <taxon>Musaceae</taxon>
        <taxon>Ensete</taxon>
    </lineage>
</organism>
<gene>
    <name evidence="1" type="ORF">B296_00016194</name>
</gene>
<accession>A0A427ACC1</accession>
<comment type="caution">
    <text evidence="1">The sequence shown here is derived from an EMBL/GenBank/DDBJ whole genome shotgun (WGS) entry which is preliminary data.</text>
</comment>
<dbReference type="AlphaFoldDB" id="A0A427ACC1"/>
<protein>
    <submittedName>
        <fullName evidence="1">Uncharacterized protein</fullName>
    </submittedName>
</protein>
<evidence type="ECO:0000313" key="1">
    <source>
        <dbReference type="EMBL" id="RRT73888.1"/>
    </source>
</evidence>